<dbReference type="Gene3D" id="1.10.10.10">
    <property type="entry name" value="Winged helix-like DNA-binding domain superfamily/Winged helix DNA-binding domain"/>
    <property type="match status" value="1"/>
</dbReference>
<dbReference type="AlphaFoldDB" id="A0A135HRL9"/>
<dbReference type="GO" id="GO:0006355">
    <property type="term" value="P:regulation of DNA-templated transcription"/>
    <property type="evidence" value="ECO:0007669"/>
    <property type="project" value="InterPro"/>
</dbReference>
<evidence type="ECO:0000313" key="5">
    <source>
        <dbReference type="EMBL" id="KXF75851.1"/>
    </source>
</evidence>
<dbReference type="PANTHER" id="PTHR44688">
    <property type="entry name" value="DNA-BINDING TRANSCRIPTIONAL ACTIVATOR DEVR_DOSR"/>
    <property type="match status" value="1"/>
</dbReference>
<evidence type="ECO:0000259" key="4">
    <source>
        <dbReference type="PROSITE" id="PS50043"/>
    </source>
</evidence>
<evidence type="ECO:0000256" key="3">
    <source>
        <dbReference type="ARBA" id="ARBA00023163"/>
    </source>
</evidence>
<comment type="caution">
    <text evidence="5">The sequence shown here is derived from an EMBL/GenBank/DDBJ whole genome shotgun (WGS) entry which is preliminary data.</text>
</comment>
<organism evidence="5 6">
    <name type="scientific">Paramesorhizobium deserti</name>
    <dbReference type="NCBI Taxonomy" id="1494590"/>
    <lineage>
        <taxon>Bacteria</taxon>
        <taxon>Pseudomonadati</taxon>
        <taxon>Pseudomonadota</taxon>
        <taxon>Alphaproteobacteria</taxon>
        <taxon>Hyphomicrobiales</taxon>
        <taxon>Phyllobacteriaceae</taxon>
        <taxon>Paramesorhizobium</taxon>
    </lineage>
</organism>
<dbReference type="SMART" id="SM00421">
    <property type="entry name" value="HTH_LUXR"/>
    <property type="match status" value="1"/>
</dbReference>
<evidence type="ECO:0000313" key="6">
    <source>
        <dbReference type="Proteomes" id="UP000070107"/>
    </source>
</evidence>
<dbReference type="Proteomes" id="UP000070107">
    <property type="component" value="Unassembled WGS sequence"/>
</dbReference>
<dbReference type="Pfam" id="PF03472">
    <property type="entry name" value="Autoind_bind"/>
    <property type="match status" value="1"/>
</dbReference>
<reference evidence="5 6" key="1">
    <citation type="submission" date="2015-11" db="EMBL/GenBank/DDBJ databases">
        <title>Draft genome sequence of Paramesorhizobium deserti A-3-E, a strain highly resistant to diverse beta-lactam antibiotics.</title>
        <authorList>
            <person name="Lv R."/>
            <person name="Yang X."/>
            <person name="Fang N."/>
            <person name="Guo J."/>
            <person name="Luo X."/>
            <person name="Peng F."/>
            <person name="Yang R."/>
            <person name="Cui Y."/>
            <person name="Fang C."/>
            <person name="Song Y."/>
        </authorList>
    </citation>
    <scope>NUCLEOTIDE SEQUENCE [LARGE SCALE GENOMIC DNA]</scope>
    <source>
        <strain evidence="5 6">A-3-E</strain>
    </source>
</reference>
<sequence>MALAQDFGMVRGFCVPVPGFVQRTACISMSGRYSDLPVCAKPALQFIATYTAEKIRQIVGVDRQTVRSPLTSREKEVLRWAAVGKTANDVAEILNITERTVTAHTVSAMDKLGAANKTQAVARAMQHQLIPLDL</sequence>
<dbReference type="PANTHER" id="PTHR44688:SF16">
    <property type="entry name" value="DNA-BINDING TRANSCRIPTIONAL ACTIVATOR DEVR_DOSR"/>
    <property type="match status" value="1"/>
</dbReference>
<protein>
    <recommendedName>
        <fullName evidence="4">HTH luxR-type domain-containing protein</fullName>
    </recommendedName>
</protein>
<dbReference type="EMBL" id="LNTU01000037">
    <property type="protein sequence ID" value="KXF75851.1"/>
    <property type="molecule type" value="Genomic_DNA"/>
</dbReference>
<dbReference type="Pfam" id="PF00196">
    <property type="entry name" value="GerE"/>
    <property type="match status" value="1"/>
</dbReference>
<accession>A0A135HRL9</accession>
<dbReference type="SUPFAM" id="SSF75516">
    <property type="entry name" value="Pheromone-binding domain of LuxR-like quorum-sensing transcription factors"/>
    <property type="match status" value="1"/>
</dbReference>
<keyword evidence="2" id="KW-0238">DNA-binding</keyword>
<evidence type="ECO:0000256" key="2">
    <source>
        <dbReference type="ARBA" id="ARBA00023125"/>
    </source>
</evidence>
<dbReference type="InterPro" id="IPR036388">
    <property type="entry name" value="WH-like_DNA-bd_sf"/>
</dbReference>
<dbReference type="PRINTS" id="PR00038">
    <property type="entry name" value="HTHLUXR"/>
</dbReference>
<dbReference type="InterPro" id="IPR000792">
    <property type="entry name" value="Tscrpt_reg_LuxR_C"/>
</dbReference>
<dbReference type="CDD" id="cd06170">
    <property type="entry name" value="LuxR_C_like"/>
    <property type="match status" value="1"/>
</dbReference>
<dbReference type="InterPro" id="IPR016032">
    <property type="entry name" value="Sig_transdc_resp-reg_C-effctor"/>
</dbReference>
<feature type="domain" description="HTH luxR-type" evidence="4">
    <location>
        <begin position="63"/>
        <end position="128"/>
    </location>
</feature>
<evidence type="ECO:0000256" key="1">
    <source>
        <dbReference type="ARBA" id="ARBA00023015"/>
    </source>
</evidence>
<dbReference type="STRING" id="1494590.ATN84_18005"/>
<gene>
    <name evidence="5" type="ORF">ATN84_18005</name>
</gene>
<dbReference type="PROSITE" id="PS00622">
    <property type="entry name" value="HTH_LUXR_1"/>
    <property type="match status" value="1"/>
</dbReference>
<dbReference type="GO" id="GO:0003677">
    <property type="term" value="F:DNA binding"/>
    <property type="evidence" value="ECO:0007669"/>
    <property type="project" value="UniProtKB-KW"/>
</dbReference>
<dbReference type="SUPFAM" id="SSF46894">
    <property type="entry name" value="C-terminal effector domain of the bipartite response regulators"/>
    <property type="match status" value="1"/>
</dbReference>
<dbReference type="Gene3D" id="3.30.450.80">
    <property type="entry name" value="Transcription factor LuxR-like, autoinducer-binding domain"/>
    <property type="match status" value="1"/>
</dbReference>
<keyword evidence="3" id="KW-0804">Transcription</keyword>
<keyword evidence="6" id="KW-1185">Reference proteome</keyword>
<dbReference type="InterPro" id="IPR036693">
    <property type="entry name" value="TF_LuxR_autoind-bd_dom_sf"/>
</dbReference>
<keyword evidence="1" id="KW-0805">Transcription regulation</keyword>
<name>A0A135HRL9_9HYPH</name>
<dbReference type="PROSITE" id="PS50043">
    <property type="entry name" value="HTH_LUXR_2"/>
    <property type="match status" value="1"/>
</dbReference>
<proteinExistence type="predicted"/>
<dbReference type="InterPro" id="IPR005143">
    <property type="entry name" value="TF_LuxR_autoind-bd_dom"/>
</dbReference>